<comment type="caution">
    <text evidence="1">The sequence shown here is derived from an EMBL/GenBank/DDBJ whole genome shotgun (WGS) entry which is preliminary data.</text>
</comment>
<keyword evidence="2" id="KW-1185">Reference proteome</keyword>
<organism evidence="1 2">
    <name type="scientific">Diversispora epigaea</name>
    <dbReference type="NCBI Taxonomy" id="1348612"/>
    <lineage>
        <taxon>Eukaryota</taxon>
        <taxon>Fungi</taxon>
        <taxon>Fungi incertae sedis</taxon>
        <taxon>Mucoromycota</taxon>
        <taxon>Glomeromycotina</taxon>
        <taxon>Glomeromycetes</taxon>
        <taxon>Diversisporales</taxon>
        <taxon>Diversisporaceae</taxon>
        <taxon>Diversispora</taxon>
    </lineage>
</organism>
<gene>
    <name evidence="1" type="ORF">Glove_309g165</name>
</gene>
<evidence type="ECO:0000313" key="1">
    <source>
        <dbReference type="EMBL" id="RHZ66059.1"/>
    </source>
</evidence>
<sequence length="114" mass="13555">MAPNYGEFNNAETGIWNTGFWTILPLYNPGTIGILDNTRTLDNWEYCTIPEQQWNAKNPRKLEYWTTPEHWKHWATLYNTETLNNTKVLEYWTTLDTGQNEYCNPRQNKNNGQH</sequence>
<reference evidence="1 2" key="1">
    <citation type="submission" date="2018-08" db="EMBL/GenBank/DDBJ databases">
        <title>Genome and evolution of the arbuscular mycorrhizal fungus Diversispora epigaea (formerly Glomus versiforme) and its bacterial endosymbionts.</title>
        <authorList>
            <person name="Sun X."/>
            <person name="Fei Z."/>
            <person name="Harrison M."/>
        </authorList>
    </citation>
    <scope>NUCLEOTIDE SEQUENCE [LARGE SCALE GENOMIC DNA]</scope>
    <source>
        <strain evidence="1 2">IT104</strain>
    </source>
</reference>
<dbReference type="Proteomes" id="UP000266861">
    <property type="component" value="Unassembled WGS sequence"/>
</dbReference>
<dbReference type="AlphaFoldDB" id="A0A397HS80"/>
<evidence type="ECO:0000313" key="2">
    <source>
        <dbReference type="Proteomes" id="UP000266861"/>
    </source>
</evidence>
<accession>A0A397HS80</accession>
<dbReference type="EMBL" id="PQFF01000283">
    <property type="protein sequence ID" value="RHZ66059.1"/>
    <property type="molecule type" value="Genomic_DNA"/>
</dbReference>
<proteinExistence type="predicted"/>
<name>A0A397HS80_9GLOM</name>
<protein>
    <submittedName>
        <fullName evidence="1">Uncharacterized protein</fullName>
    </submittedName>
</protein>